<keyword evidence="2" id="KW-1185">Reference proteome</keyword>
<evidence type="ECO:0000313" key="2">
    <source>
        <dbReference type="Proteomes" id="UP000001035"/>
    </source>
</evidence>
<dbReference type="EMBL" id="AM747720">
    <property type="protein sequence ID" value="CAR53404.1"/>
    <property type="molecule type" value="Genomic_DNA"/>
</dbReference>
<proteinExistence type="predicted"/>
<accession>B4ECA1</accession>
<dbReference type="Proteomes" id="UP000001035">
    <property type="component" value="Chromosome 1"/>
</dbReference>
<organism evidence="1 2">
    <name type="scientific">Burkholderia cenocepacia (strain ATCC BAA-245 / DSM 16553 / LMG 16656 / NCTC 13227 / J2315 / CF5610)</name>
    <name type="common">Burkholderia cepacia (strain J2315)</name>
    <dbReference type="NCBI Taxonomy" id="216591"/>
    <lineage>
        <taxon>Bacteria</taxon>
        <taxon>Pseudomonadati</taxon>
        <taxon>Pseudomonadota</taxon>
        <taxon>Betaproteobacteria</taxon>
        <taxon>Burkholderiales</taxon>
        <taxon>Burkholderiaceae</taxon>
        <taxon>Burkholderia</taxon>
        <taxon>Burkholderia cepacia complex</taxon>
    </lineage>
</organism>
<gene>
    <name evidence="1" type="ORF">BCAL3080</name>
</gene>
<dbReference type="eggNOG" id="ENOG502ZT7M">
    <property type="taxonomic scope" value="Bacteria"/>
</dbReference>
<dbReference type="KEGG" id="bcj:BCAL3080"/>
<name>B4ECA1_BURCJ</name>
<reference evidence="1 2" key="1">
    <citation type="journal article" date="2009" name="J. Bacteriol.">
        <title>The genome of Burkholderia cenocepacia J2315, an epidemic pathogen of cystic fibrosis patients.</title>
        <authorList>
            <person name="Holden M.T."/>
            <person name="Seth-Smith H.M."/>
            <person name="Crossman L.C."/>
            <person name="Sebaihia M."/>
            <person name="Bentley S.D."/>
            <person name="Cerdeno-Tarraga A.M."/>
            <person name="Thomson N.R."/>
            <person name="Bason N."/>
            <person name="Quail M.A."/>
            <person name="Sharp S."/>
            <person name="Cherevach I."/>
            <person name="Churcher C."/>
            <person name="Goodhead I."/>
            <person name="Hauser H."/>
            <person name="Holroyd N."/>
            <person name="Mungall K."/>
            <person name="Scott P."/>
            <person name="Walker D."/>
            <person name="White B."/>
            <person name="Rose H."/>
            <person name="Iversen P."/>
            <person name="Mil-Homens D."/>
            <person name="Rocha E.P."/>
            <person name="Fialho A.M."/>
            <person name="Baldwin A."/>
            <person name="Dowson C."/>
            <person name="Barrell B.G."/>
            <person name="Govan J.R."/>
            <person name="Vandamme P."/>
            <person name="Hart C.A."/>
            <person name="Mahenthiralingam E."/>
            <person name="Parkhill J."/>
        </authorList>
    </citation>
    <scope>NUCLEOTIDE SEQUENCE [LARGE SCALE GENOMIC DNA]</scope>
    <source>
        <strain evidence="2">ATCC BAA-245 / DSM 16553 / LMG 16656 / NCTC 13227 / J2315 / CF5610</strain>
    </source>
</reference>
<protein>
    <submittedName>
        <fullName evidence="1">Uncharacterized protein</fullName>
    </submittedName>
</protein>
<dbReference type="HOGENOM" id="CLU_2104430_0_0_4"/>
<sequence>MTFANELRREGESMKVKETIYPAGETAVILRDFLGAMRSWDDALADMRKGKTDVCGHVLTPAVRYHDGRAWRPMYASSAIKAFIKAVHASTTLAVAKQAPQGIVVEFDPDVNWRHQKIATAPALAART</sequence>
<evidence type="ECO:0000313" key="1">
    <source>
        <dbReference type="EMBL" id="CAR53404.1"/>
    </source>
</evidence>
<dbReference type="AlphaFoldDB" id="B4ECA1"/>